<dbReference type="EMBL" id="JH971427">
    <property type="protein sequence ID" value="EKM74817.1"/>
    <property type="molecule type" value="Genomic_DNA"/>
</dbReference>
<keyword evidence="1" id="KW-1133">Transmembrane helix</keyword>
<evidence type="ECO:0000313" key="3">
    <source>
        <dbReference type="Proteomes" id="UP000008493"/>
    </source>
</evidence>
<dbReference type="GeneID" id="18821889"/>
<name>K5WW72_AGABU</name>
<dbReference type="InParanoid" id="K5WW72"/>
<dbReference type="Proteomes" id="UP000008493">
    <property type="component" value="Unassembled WGS sequence"/>
</dbReference>
<dbReference type="HOGENOM" id="CLU_2960195_0_0_1"/>
<dbReference type="AlphaFoldDB" id="K5WW72"/>
<keyword evidence="1" id="KW-0812">Transmembrane</keyword>
<feature type="transmembrane region" description="Helical" evidence="1">
    <location>
        <begin position="20"/>
        <end position="38"/>
    </location>
</feature>
<sequence length="59" mass="6995">MLSPMRIPSWLFHRTHLLSLRSLLLIISILYYTILYPFSPSRVAVDWFDCQIIIISVIM</sequence>
<proteinExistence type="predicted"/>
<evidence type="ECO:0000256" key="1">
    <source>
        <dbReference type="SAM" id="Phobius"/>
    </source>
</evidence>
<reference evidence="3" key="1">
    <citation type="journal article" date="2012" name="Proc. Natl. Acad. Sci. U.S.A.">
        <title>Genome sequence of the button mushroom Agaricus bisporus reveals mechanisms governing adaptation to a humic-rich ecological niche.</title>
        <authorList>
            <person name="Morin E."/>
            <person name="Kohler A."/>
            <person name="Baker A.R."/>
            <person name="Foulongne-Oriol M."/>
            <person name="Lombard V."/>
            <person name="Nagy L.G."/>
            <person name="Ohm R.A."/>
            <person name="Patyshakuliyeva A."/>
            <person name="Brun A."/>
            <person name="Aerts A.L."/>
            <person name="Bailey A.M."/>
            <person name="Billette C."/>
            <person name="Coutinho P.M."/>
            <person name="Deakin G."/>
            <person name="Doddapaneni H."/>
            <person name="Floudas D."/>
            <person name="Grimwood J."/>
            <person name="Hilden K."/>
            <person name="Kuees U."/>
            <person name="LaButti K.M."/>
            <person name="Lapidus A."/>
            <person name="Lindquist E.A."/>
            <person name="Lucas S.M."/>
            <person name="Murat C."/>
            <person name="Riley R.W."/>
            <person name="Salamov A.A."/>
            <person name="Schmutz J."/>
            <person name="Subramanian V."/>
            <person name="Woesten H.A.B."/>
            <person name="Xu J."/>
            <person name="Eastwood D.C."/>
            <person name="Foster G.D."/>
            <person name="Sonnenberg A.S."/>
            <person name="Cullen D."/>
            <person name="de Vries R.P."/>
            <person name="Lundell T."/>
            <person name="Hibbett D.S."/>
            <person name="Henrissat B."/>
            <person name="Burton K.S."/>
            <person name="Kerrigan R.W."/>
            <person name="Challen M.P."/>
            <person name="Grigoriev I.V."/>
            <person name="Martin F."/>
        </authorList>
    </citation>
    <scope>NUCLEOTIDE SEQUENCE [LARGE SCALE GENOMIC DNA]</scope>
    <source>
        <strain evidence="3">JB137-S8 / ATCC MYA-4627 / FGSC 10392</strain>
    </source>
</reference>
<keyword evidence="1" id="KW-0472">Membrane</keyword>
<evidence type="ECO:0000313" key="2">
    <source>
        <dbReference type="EMBL" id="EKM74817.1"/>
    </source>
</evidence>
<accession>K5WW72</accession>
<dbReference type="KEGG" id="abp:AGABI1DRAFT103295"/>
<keyword evidence="3" id="KW-1185">Reference proteome</keyword>
<protein>
    <submittedName>
        <fullName evidence="2">Uncharacterized protein</fullName>
    </submittedName>
</protein>
<dbReference type="RefSeq" id="XP_007334561.1">
    <property type="nucleotide sequence ID" value="XM_007334499.1"/>
</dbReference>
<gene>
    <name evidence="2" type="ORF">AGABI1DRAFT_103295</name>
</gene>
<organism evidence="2 3">
    <name type="scientific">Agaricus bisporus var. burnettii (strain JB137-S8 / ATCC MYA-4627 / FGSC 10392)</name>
    <name type="common">White button mushroom</name>
    <dbReference type="NCBI Taxonomy" id="597362"/>
    <lineage>
        <taxon>Eukaryota</taxon>
        <taxon>Fungi</taxon>
        <taxon>Dikarya</taxon>
        <taxon>Basidiomycota</taxon>
        <taxon>Agaricomycotina</taxon>
        <taxon>Agaricomycetes</taxon>
        <taxon>Agaricomycetidae</taxon>
        <taxon>Agaricales</taxon>
        <taxon>Agaricineae</taxon>
        <taxon>Agaricaceae</taxon>
        <taxon>Agaricus</taxon>
    </lineage>
</organism>